<name>A0ABW3QIV9_9BACT</name>
<dbReference type="RefSeq" id="WP_265992374.1">
    <property type="nucleotide sequence ID" value="NZ_CP110973.1"/>
</dbReference>
<dbReference type="InterPro" id="IPR018391">
    <property type="entry name" value="PQQ_b-propeller_rpt"/>
</dbReference>
<reference evidence="3" key="1">
    <citation type="journal article" date="2019" name="Int. J. Syst. Evol. Microbiol.">
        <title>The Global Catalogue of Microorganisms (GCM) 10K type strain sequencing project: providing services to taxonomists for standard genome sequencing and annotation.</title>
        <authorList>
            <consortium name="The Broad Institute Genomics Platform"/>
            <consortium name="The Broad Institute Genome Sequencing Center for Infectious Disease"/>
            <person name="Wu L."/>
            <person name="Ma J."/>
        </authorList>
    </citation>
    <scope>NUCLEOTIDE SEQUENCE [LARGE SCALE GENOMIC DNA]</scope>
    <source>
        <strain evidence="3">CCUG 55608</strain>
    </source>
</reference>
<evidence type="ECO:0000313" key="2">
    <source>
        <dbReference type="EMBL" id="MFD1141869.1"/>
    </source>
</evidence>
<dbReference type="EMBL" id="JBHTLP010000008">
    <property type="protein sequence ID" value="MFD1141869.1"/>
    <property type="molecule type" value="Genomic_DNA"/>
</dbReference>
<proteinExistence type="predicted"/>
<comment type="caution">
    <text evidence="2">The sequence shown here is derived from an EMBL/GenBank/DDBJ whole genome shotgun (WGS) entry which is preliminary data.</text>
</comment>
<protein>
    <submittedName>
        <fullName evidence="2">PQQ-binding-like beta-propeller repeat protein</fullName>
    </submittedName>
</protein>
<gene>
    <name evidence="2" type="ORF">ACFQ4C_12150</name>
</gene>
<dbReference type="InterPro" id="IPR011047">
    <property type="entry name" value="Quinoprotein_ADH-like_sf"/>
</dbReference>
<dbReference type="InterPro" id="IPR002372">
    <property type="entry name" value="PQQ_rpt_dom"/>
</dbReference>
<organism evidence="2 3">
    <name type="scientific">Larkinella insperata</name>
    <dbReference type="NCBI Taxonomy" id="332158"/>
    <lineage>
        <taxon>Bacteria</taxon>
        <taxon>Pseudomonadati</taxon>
        <taxon>Bacteroidota</taxon>
        <taxon>Cytophagia</taxon>
        <taxon>Cytophagales</taxon>
        <taxon>Spirosomataceae</taxon>
        <taxon>Larkinella</taxon>
    </lineage>
</organism>
<dbReference type="SUPFAM" id="SSF50998">
    <property type="entry name" value="Quinoprotein alcohol dehydrogenase-like"/>
    <property type="match status" value="1"/>
</dbReference>
<dbReference type="Proteomes" id="UP001597116">
    <property type="component" value="Unassembled WGS sequence"/>
</dbReference>
<sequence length="223" mass="24469">MPPKDVHLKISNGLLYTTSDYITKVRAYNASTGVKLWEFELGDYRSKASDPLLSNGTLYVVIAGKLFSLDATTGTKKWEYTASKGLFDAPPTLADGVLYATTDSKTLHSIEAATGRELLESPIGLDEPIYASPLVDSGLIFLSGYMQICALEVGSGKVKWKVDNGNRTYYYHPMLAGGLIYSASMSHWFSIVKFYALDAATGSTKWEFPTPYVISYNLVAVKD</sequence>
<evidence type="ECO:0000259" key="1">
    <source>
        <dbReference type="Pfam" id="PF13360"/>
    </source>
</evidence>
<evidence type="ECO:0000313" key="3">
    <source>
        <dbReference type="Proteomes" id="UP001597116"/>
    </source>
</evidence>
<dbReference type="PANTHER" id="PTHR34512">
    <property type="entry name" value="CELL SURFACE PROTEIN"/>
    <property type="match status" value="1"/>
</dbReference>
<feature type="domain" description="Pyrrolo-quinoline quinone repeat" evidence="1">
    <location>
        <begin position="11"/>
        <end position="207"/>
    </location>
</feature>
<dbReference type="InterPro" id="IPR015943">
    <property type="entry name" value="WD40/YVTN_repeat-like_dom_sf"/>
</dbReference>
<dbReference type="PANTHER" id="PTHR34512:SF30">
    <property type="entry name" value="OUTER MEMBRANE PROTEIN ASSEMBLY FACTOR BAMB"/>
    <property type="match status" value="1"/>
</dbReference>
<accession>A0ABW3QIV9</accession>
<dbReference type="Gene3D" id="2.130.10.10">
    <property type="entry name" value="YVTN repeat-like/Quinoprotein amine dehydrogenase"/>
    <property type="match status" value="1"/>
</dbReference>
<keyword evidence="3" id="KW-1185">Reference proteome</keyword>
<dbReference type="Pfam" id="PF13360">
    <property type="entry name" value="PQQ_2"/>
    <property type="match status" value="1"/>
</dbReference>
<dbReference type="SMART" id="SM00564">
    <property type="entry name" value="PQQ"/>
    <property type="match status" value="5"/>
</dbReference>